<dbReference type="RefSeq" id="WP_378283775.1">
    <property type="nucleotide sequence ID" value="NZ_JBHSON010000028.1"/>
</dbReference>
<feature type="domain" description="DUF6596" evidence="7">
    <location>
        <begin position="193"/>
        <end position="293"/>
    </location>
</feature>
<dbReference type="InterPro" id="IPR046531">
    <property type="entry name" value="DUF6596"/>
</dbReference>
<feature type="domain" description="RNA polymerase sigma-70 region 2" evidence="5">
    <location>
        <begin position="19"/>
        <end position="85"/>
    </location>
</feature>
<dbReference type="InterPro" id="IPR036388">
    <property type="entry name" value="WH-like_DNA-bd_sf"/>
</dbReference>
<feature type="domain" description="RNA polymerase sigma factor 70 region 4 type 2" evidence="6">
    <location>
        <begin position="124"/>
        <end position="175"/>
    </location>
</feature>
<evidence type="ECO:0000256" key="1">
    <source>
        <dbReference type="ARBA" id="ARBA00010641"/>
    </source>
</evidence>
<evidence type="ECO:0000256" key="3">
    <source>
        <dbReference type="ARBA" id="ARBA00023082"/>
    </source>
</evidence>
<dbReference type="InterPro" id="IPR013325">
    <property type="entry name" value="RNA_pol_sigma_r2"/>
</dbReference>
<keyword evidence="3" id="KW-0731">Sigma factor</keyword>
<dbReference type="InterPro" id="IPR013324">
    <property type="entry name" value="RNA_pol_sigma_r3/r4-like"/>
</dbReference>
<dbReference type="SUPFAM" id="SSF88946">
    <property type="entry name" value="Sigma2 domain of RNA polymerase sigma factors"/>
    <property type="match status" value="1"/>
</dbReference>
<dbReference type="Pfam" id="PF04542">
    <property type="entry name" value="Sigma70_r2"/>
    <property type="match status" value="1"/>
</dbReference>
<dbReference type="EMBL" id="JBHSON010000028">
    <property type="protein sequence ID" value="MFC5748140.1"/>
    <property type="molecule type" value="Genomic_DNA"/>
</dbReference>
<accession>A0ABW1A4J3</accession>
<name>A0ABW1A4J3_9ACTN</name>
<keyword evidence="4" id="KW-0804">Transcription</keyword>
<evidence type="ECO:0000313" key="9">
    <source>
        <dbReference type="Proteomes" id="UP001596074"/>
    </source>
</evidence>
<evidence type="ECO:0000259" key="5">
    <source>
        <dbReference type="Pfam" id="PF04542"/>
    </source>
</evidence>
<protein>
    <submittedName>
        <fullName evidence="8">RNA polymerase sigma factor</fullName>
    </submittedName>
</protein>
<evidence type="ECO:0000256" key="2">
    <source>
        <dbReference type="ARBA" id="ARBA00023015"/>
    </source>
</evidence>
<evidence type="ECO:0000256" key="4">
    <source>
        <dbReference type="ARBA" id="ARBA00023163"/>
    </source>
</evidence>
<reference evidence="9" key="1">
    <citation type="journal article" date="2019" name="Int. J. Syst. Evol. Microbiol.">
        <title>The Global Catalogue of Microorganisms (GCM) 10K type strain sequencing project: providing services to taxonomists for standard genome sequencing and annotation.</title>
        <authorList>
            <consortium name="The Broad Institute Genomics Platform"/>
            <consortium name="The Broad Institute Genome Sequencing Center for Infectious Disease"/>
            <person name="Wu L."/>
            <person name="Ma J."/>
        </authorList>
    </citation>
    <scope>NUCLEOTIDE SEQUENCE [LARGE SCALE GENOMIC DNA]</scope>
    <source>
        <strain evidence="9">KCTC 42087</strain>
    </source>
</reference>
<evidence type="ECO:0000259" key="7">
    <source>
        <dbReference type="Pfam" id="PF20239"/>
    </source>
</evidence>
<dbReference type="Gene3D" id="1.10.10.10">
    <property type="entry name" value="Winged helix-like DNA-binding domain superfamily/Winged helix DNA-binding domain"/>
    <property type="match status" value="1"/>
</dbReference>
<dbReference type="NCBIfam" id="TIGR02937">
    <property type="entry name" value="sigma70-ECF"/>
    <property type="match status" value="1"/>
</dbReference>
<comment type="similarity">
    <text evidence="1">Belongs to the sigma-70 factor family. ECF subfamily.</text>
</comment>
<dbReference type="Pfam" id="PF20239">
    <property type="entry name" value="DUF6596"/>
    <property type="match status" value="1"/>
</dbReference>
<keyword evidence="2" id="KW-0805">Transcription regulation</keyword>
<dbReference type="Pfam" id="PF08281">
    <property type="entry name" value="Sigma70_r4_2"/>
    <property type="match status" value="1"/>
</dbReference>
<dbReference type="InterPro" id="IPR007627">
    <property type="entry name" value="RNA_pol_sigma70_r2"/>
</dbReference>
<evidence type="ECO:0000259" key="6">
    <source>
        <dbReference type="Pfam" id="PF08281"/>
    </source>
</evidence>
<proteinExistence type="inferred from homology"/>
<gene>
    <name evidence="8" type="ORF">ACFPZN_21140</name>
</gene>
<dbReference type="Proteomes" id="UP001596074">
    <property type="component" value="Unassembled WGS sequence"/>
</dbReference>
<evidence type="ECO:0000313" key="8">
    <source>
        <dbReference type="EMBL" id="MFC5748140.1"/>
    </source>
</evidence>
<keyword evidence="9" id="KW-1185">Reference proteome</keyword>
<dbReference type="SUPFAM" id="SSF88659">
    <property type="entry name" value="Sigma3 and sigma4 domains of RNA polymerase sigma factors"/>
    <property type="match status" value="1"/>
</dbReference>
<dbReference type="PANTHER" id="PTHR47756">
    <property type="entry name" value="BLL6612 PROTEIN-RELATED"/>
    <property type="match status" value="1"/>
</dbReference>
<dbReference type="InterPro" id="IPR014284">
    <property type="entry name" value="RNA_pol_sigma-70_dom"/>
</dbReference>
<dbReference type="Gene3D" id="1.10.1740.10">
    <property type="match status" value="1"/>
</dbReference>
<organism evidence="8 9">
    <name type="scientific">Actinomadura rugatobispora</name>
    <dbReference type="NCBI Taxonomy" id="1994"/>
    <lineage>
        <taxon>Bacteria</taxon>
        <taxon>Bacillati</taxon>
        <taxon>Actinomycetota</taxon>
        <taxon>Actinomycetes</taxon>
        <taxon>Streptosporangiales</taxon>
        <taxon>Thermomonosporaceae</taxon>
        <taxon>Actinomadura</taxon>
    </lineage>
</organism>
<sequence>MDGTPSRTDAGPDAGVEELLRALAPGVLGVLARRHGDFGAAEDAVQEALLAAAVQWPREGVPDNPRGWLVTVAARRMADQVRSEQARRRREVADAVARPADDLLAPAADAAPAAAERDDTLTLLFLCCHPALSGASQVALTLRAVGGLTTAQIAHAFLVPEATMAQRISRAKQKIKAAGAVFAPPPRAERGERLAAVLHVLYLIFNEGYTATAGPDLARGELSGEAIRLARAVRAMLPDDGEVAGLLALMLLTDARRPARTGPGGELVPLAEQDRGRWDRAAIAEGVALVSEALPQGPVGPYQLQAAIAAVHAEAERAEDTDWTQILGLYGLLAKVAPNPMVSLNHAVAVAMVKGPRAGLGLLEGLRSDERLARHHRLDAVRGHLLEMAGEAEAARESYRTAARRTASLPERRYLEAKADHVR</sequence>
<comment type="caution">
    <text evidence="8">The sequence shown here is derived from an EMBL/GenBank/DDBJ whole genome shotgun (WGS) entry which is preliminary data.</text>
</comment>
<dbReference type="PANTHER" id="PTHR47756:SF2">
    <property type="entry name" value="BLL6612 PROTEIN"/>
    <property type="match status" value="1"/>
</dbReference>
<dbReference type="InterPro" id="IPR013249">
    <property type="entry name" value="RNA_pol_sigma70_r4_t2"/>
</dbReference>